<keyword evidence="3 8" id="KW-1133">Transmembrane helix</keyword>
<keyword evidence="2 8" id="KW-0812">Transmembrane</keyword>
<feature type="transmembrane region" description="Helical" evidence="8">
    <location>
        <begin position="1422"/>
        <end position="1445"/>
    </location>
</feature>
<feature type="transmembrane region" description="Helical" evidence="8">
    <location>
        <begin position="1307"/>
        <end position="1330"/>
    </location>
</feature>
<dbReference type="PANTHER" id="PTHR45951">
    <property type="entry name" value="PROTEIN DISPATCHED-RELATED"/>
    <property type="match status" value="1"/>
</dbReference>
<dbReference type="EMBL" id="CAMXCT030000341">
    <property type="protein sequence ID" value="CAL4764723.1"/>
    <property type="molecule type" value="Genomic_DNA"/>
</dbReference>
<evidence type="ECO:0000256" key="6">
    <source>
        <dbReference type="ARBA" id="ARBA00038046"/>
    </source>
</evidence>
<feature type="transmembrane region" description="Helical" evidence="8">
    <location>
        <begin position="1368"/>
        <end position="1386"/>
    </location>
</feature>
<evidence type="ECO:0000259" key="9">
    <source>
        <dbReference type="PROSITE" id="PS50156"/>
    </source>
</evidence>
<feature type="transmembrane region" description="Helical" evidence="8">
    <location>
        <begin position="834"/>
        <end position="853"/>
    </location>
</feature>
<feature type="transmembrane region" description="Helical" evidence="8">
    <location>
        <begin position="646"/>
        <end position="668"/>
    </location>
</feature>
<evidence type="ECO:0000256" key="5">
    <source>
        <dbReference type="ARBA" id="ARBA00023180"/>
    </source>
</evidence>
<dbReference type="GO" id="GO:0022857">
    <property type="term" value="F:transmembrane transporter activity"/>
    <property type="evidence" value="ECO:0007669"/>
    <property type="project" value="TreeGrafter"/>
</dbReference>
<organism evidence="10">
    <name type="scientific">Cladocopium goreaui</name>
    <dbReference type="NCBI Taxonomy" id="2562237"/>
    <lineage>
        <taxon>Eukaryota</taxon>
        <taxon>Sar</taxon>
        <taxon>Alveolata</taxon>
        <taxon>Dinophyceae</taxon>
        <taxon>Suessiales</taxon>
        <taxon>Symbiodiniaceae</taxon>
        <taxon>Cladocopium</taxon>
    </lineage>
</organism>
<feature type="transmembrane region" description="Helical" evidence="8">
    <location>
        <begin position="1339"/>
        <end position="1362"/>
    </location>
</feature>
<evidence type="ECO:0000313" key="12">
    <source>
        <dbReference type="Proteomes" id="UP001152797"/>
    </source>
</evidence>
<reference evidence="10" key="1">
    <citation type="submission" date="2022-10" db="EMBL/GenBank/DDBJ databases">
        <authorList>
            <person name="Chen Y."/>
            <person name="Dougan E. K."/>
            <person name="Chan C."/>
            <person name="Rhodes N."/>
            <person name="Thang M."/>
        </authorList>
    </citation>
    <scope>NUCLEOTIDE SEQUENCE</scope>
</reference>
<evidence type="ECO:0000313" key="10">
    <source>
        <dbReference type="EMBL" id="CAI3977411.1"/>
    </source>
</evidence>
<evidence type="ECO:0000256" key="1">
    <source>
        <dbReference type="ARBA" id="ARBA00004141"/>
    </source>
</evidence>
<comment type="caution">
    <text evidence="10">The sequence shown here is derived from an EMBL/GenBank/DDBJ whole genome shotgun (WGS) entry which is preliminary data.</text>
</comment>
<feature type="compositionally biased region" description="Basic and acidic residues" evidence="7">
    <location>
        <begin position="1505"/>
        <end position="1561"/>
    </location>
</feature>
<evidence type="ECO:0000256" key="3">
    <source>
        <dbReference type="ARBA" id="ARBA00022989"/>
    </source>
</evidence>
<comment type="subcellular location">
    <subcellularLocation>
        <location evidence="1">Membrane</location>
        <topology evidence="1">Multi-pass membrane protein</topology>
    </subcellularLocation>
</comment>
<reference evidence="11 12" key="2">
    <citation type="submission" date="2024-05" db="EMBL/GenBank/DDBJ databases">
        <authorList>
            <person name="Chen Y."/>
            <person name="Shah S."/>
            <person name="Dougan E. K."/>
            <person name="Thang M."/>
            <person name="Chan C."/>
        </authorList>
    </citation>
    <scope>NUCLEOTIDE SEQUENCE [LARGE SCALE GENOMIC DNA]</scope>
</reference>
<name>A0A9P1BSY5_9DINO</name>
<evidence type="ECO:0000313" key="11">
    <source>
        <dbReference type="EMBL" id="CAL4764723.1"/>
    </source>
</evidence>
<dbReference type="InterPro" id="IPR053958">
    <property type="entry name" value="HMGCR/SNAP/NPC1-like_SSD"/>
</dbReference>
<feature type="transmembrane region" description="Helical" evidence="8">
    <location>
        <begin position="750"/>
        <end position="772"/>
    </location>
</feature>
<feature type="region of interest" description="Disordered" evidence="7">
    <location>
        <begin position="1505"/>
        <end position="1655"/>
    </location>
</feature>
<feature type="compositionally biased region" description="Low complexity" evidence="7">
    <location>
        <begin position="1081"/>
        <end position="1097"/>
    </location>
</feature>
<dbReference type="EMBL" id="CAMXCT020000341">
    <property type="protein sequence ID" value="CAL1130786.1"/>
    <property type="molecule type" value="Genomic_DNA"/>
</dbReference>
<evidence type="ECO:0000256" key="7">
    <source>
        <dbReference type="SAM" id="MobiDB-lite"/>
    </source>
</evidence>
<dbReference type="Proteomes" id="UP001152797">
    <property type="component" value="Unassembled WGS sequence"/>
</dbReference>
<feature type="domain" description="SSD" evidence="9">
    <location>
        <begin position="646"/>
        <end position="775"/>
    </location>
</feature>
<keyword evidence="4 8" id="KW-0472">Membrane</keyword>
<comment type="similarity">
    <text evidence="6">Belongs to the dispatched family.</text>
</comment>
<accession>A0A9P1BSY5</accession>
<feature type="transmembrane region" description="Helical" evidence="8">
    <location>
        <begin position="619"/>
        <end position="639"/>
    </location>
</feature>
<feature type="transmembrane region" description="Helical" evidence="8">
    <location>
        <begin position="1451"/>
        <end position="1474"/>
    </location>
</feature>
<dbReference type="InterPro" id="IPR052081">
    <property type="entry name" value="Dispatched_Hh_regulator"/>
</dbReference>
<evidence type="ECO:0000256" key="2">
    <source>
        <dbReference type="ARBA" id="ARBA00022692"/>
    </source>
</evidence>
<keyword evidence="5" id="KW-0325">Glycoprotein</keyword>
<evidence type="ECO:0000256" key="4">
    <source>
        <dbReference type="ARBA" id="ARBA00023136"/>
    </source>
</evidence>
<dbReference type="SUPFAM" id="SSF82866">
    <property type="entry name" value="Multidrug efflux transporter AcrB transmembrane domain"/>
    <property type="match status" value="2"/>
</dbReference>
<dbReference type="Pfam" id="PF12349">
    <property type="entry name" value="Sterol-sensing"/>
    <property type="match status" value="1"/>
</dbReference>
<dbReference type="Gene3D" id="1.20.1640.10">
    <property type="entry name" value="Multidrug efflux transporter AcrB transmembrane domain"/>
    <property type="match status" value="2"/>
</dbReference>
<protein>
    <submittedName>
        <fullName evidence="11">SSD domain-containing protein</fullName>
    </submittedName>
</protein>
<dbReference type="PROSITE" id="PS50156">
    <property type="entry name" value="SSD"/>
    <property type="match status" value="1"/>
</dbReference>
<sequence>MPEEGEPPAKVEWVFEVEDREEVLAPPPTGQSNSWLSWLHGQHHTDHPTHESVGPVGHHHSRESDQSAASLPGESRDAEGPTGASEQTGGVFGLMGFGAWFAEPDNPLPPPAKSRMDESDSMAGEQRVRWSVELDIPDHMLDDEVVPERVVKTASTATSLPPASTMITRTEAMKEENMHIYYSDDFLEQFNTADIASAVAAAVPGDPDPPLPPPSDYPPEEGFHEVDLRAAPVPVGMHQVHQVEVQELKAQPDSIDEVDDVALFVESEEPAERKTCCSKCKAAMRYACTCQCFSSKGKDSEDPAMKETASKLLDEEIEDFSGRPIIACIAWLSQRGMAKCPFCCVIIGFTVTLMIISIGMVTRPMEVEIDWDSFLKTDVNTSTMRDVFLFALQQRQTDRRLTEVRELSEARELQGNRLYYHNDLYLAYQIPADEDAGEHGLMSARWLSSVRKFEQRLRSGYEWQVLCNRSDDIDRPLCDYGVSLVNYLYPSPMIAGPDIVPNSLLYDAGGIQALAPQVVTVLMEEHRVKDIIVPRNYEDGTPLKMIRSAFRFKRFCCTSVQSSSEQRAVLSEMRANWDRFLDGTVIPALREEQFREKKPKMEMFYTGSTLYSKEVTSTLMGDLFLAGGSMAFVLVYLILQTNSILLGCLGLMLIASAIPTSYVLFALVTGSNKMSIASFLSVFLIVGLGSDVVFVYTDFWADSRLRKVNYGSRMTWTLVHAGKASLATSVTTALSFFANLASVLKPLREFGFFMGLCVIVVWVVLSLVYVPLCMVDEYWCRRCRLPCDKMGKAFTTSGVRISRSEVSGALRGGLEMYPRISRITRVILRYKRSICLCPVVISIGFIIWAVLVLQVDSGVPSIFPEDHNLNKGTEVFALFKDTSEVFNPLWLIDRPQISVCNDEIFTPISPTYQLGSWGYNCQLNWCEADPDVTQSEEGTCKCWRREAASTCSSDFATVNTKIVAGRQLTVEDVRGPVADYFGLTAGHQISNQQRQGLQRTTNVAPVVTEEWERGSREVREVTEVLGTVERTEQTSSCGYQDLCFCTSWACKMPAGNEWRKVPNLQIPALINATQRRLSASRSKALSASPAVPAVPEPLSEPKEPKEVKLEGPVAPRYLEMLSPEDQVVAPANRATVDVVFGITVTATSLLLGEVDLQNGWEFTELHEVSQPWAQRNMYQFCTDFPLELRVVESRCWIRDFRTYLLARGNRFPIVASQFEQLIIPFAESYLTGMRSTKDFLWIRDGKVKASYIPMTVDFARYAATEDAIEYKTLWDKYLDDFNLEASIYSKGAWHTSVVWVRAEAQSALIRSTIVTIAIVVGLALLGMLIFTKDSKLSSLVVGSTLIVVFALTWFIVVVMGWPIGPIEVIALIVFIGYAVTYSLHIAHRYGSSDVQQELSLSGDSSDIRFLRTVFALGSIGRAALGSAVTTAGCSIFLVFCTLTIFKKLGGVVLVVTVMSIAVALIPLPAALLWFGPVRPGRCFCFYPTETYENLMNSREKYVQDLEKRKEQQAKQREEKAEMKKQESDRKQREKEEEEERKRKEKEEEEERKKKEAKEKAKQLSAKAKAAKAKAGPQKIRTGSGESSVAEAEGLRTRTGSSEAALPSPGLKASAPPARRISGNEHTSGRLRGSAAPLSSQYPSSVRCCQDLGHRP</sequence>
<dbReference type="InterPro" id="IPR000731">
    <property type="entry name" value="SSD"/>
</dbReference>
<dbReference type="EMBL" id="CAMXCT010000341">
    <property type="protein sequence ID" value="CAI3977411.1"/>
    <property type="molecule type" value="Genomic_DNA"/>
</dbReference>
<proteinExistence type="inferred from homology"/>
<dbReference type="GO" id="GO:0016020">
    <property type="term" value="C:membrane"/>
    <property type="evidence" value="ECO:0007669"/>
    <property type="project" value="UniProtKB-SubCell"/>
</dbReference>
<gene>
    <name evidence="10" type="ORF">C1SCF055_LOCUS5554</name>
</gene>
<feature type="region of interest" description="Disordered" evidence="7">
    <location>
        <begin position="20"/>
        <end position="89"/>
    </location>
</feature>
<dbReference type="OrthoDB" id="445904at2759"/>
<feature type="transmembrane region" description="Helical" evidence="8">
    <location>
        <begin position="717"/>
        <end position="738"/>
    </location>
</feature>
<keyword evidence="12" id="KW-1185">Reference proteome</keyword>
<evidence type="ECO:0000256" key="8">
    <source>
        <dbReference type="SAM" id="Phobius"/>
    </source>
</evidence>
<feature type="transmembrane region" description="Helical" evidence="8">
    <location>
        <begin position="674"/>
        <end position="696"/>
    </location>
</feature>
<feature type="region of interest" description="Disordered" evidence="7">
    <location>
        <begin position="1081"/>
        <end position="1106"/>
    </location>
</feature>